<dbReference type="Pfam" id="PF13424">
    <property type="entry name" value="TPR_12"/>
    <property type="match status" value="1"/>
</dbReference>
<dbReference type="SMART" id="SM00028">
    <property type="entry name" value="TPR"/>
    <property type="match status" value="4"/>
</dbReference>
<proteinExistence type="predicted"/>
<accession>A0A6G6Y3U7</accession>
<dbReference type="KEGG" id="spzr:G5C33_07235"/>
<gene>
    <name evidence="6" type="ORF">G5C33_07235</name>
</gene>
<keyword evidence="1" id="KW-0677">Repeat</keyword>
<dbReference type="Gene3D" id="1.25.40.10">
    <property type="entry name" value="Tetratricopeptide repeat domain"/>
    <property type="match status" value="2"/>
</dbReference>
<dbReference type="EMBL" id="CP049109">
    <property type="protein sequence ID" value="QIG79602.1"/>
    <property type="molecule type" value="Genomic_DNA"/>
</dbReference>
<evidence type="ECO:0000256" key="1">
    <source>
        <dbReference type="ARBA" id="ARBA00022737"/>
    </source>
</evidence>
<reference evidence="6 7" key="1">
    <citation type="submission" date="2020-02" db="EMBL/GenBank/DDBJ databases">
        <authorList>
            <person name="Zheng R.K."/>
            <person name="Sun C.M."/>
        </authorList>
    </citation>
    <scope>NUCLEOTIDE SEQUENCE [LARGE SCALE GENOMIC DNA]</scope>
    <source>
        <strain evidence="7">zrk23</strain>
    </source>
</reference>
<dbReference type="InterPro" id="IPR024983">
    <property type="entry name" value="CHAT_dom"/>
</dbReference>
<feature type="domain" description="CHAT" evidence="5">
    <location>
        <begin position="584"/>
        <end position="893"/>
    </location>
</feature>
<dbReference type="InterPro" id="IPR011990">
    <property type="entry name" value="TPR-like_helical_dom_sf"/>
</dbReference>
<keyword evidence="4" id="KW-0175">Coiled coil</keyword>
<evidence type="ECO:0000256" key="2">
    <source>
        <dbReference type="ARBA" id="ARBA00022803"/>
    </source>
</evidence>
<dbReference type="PANTHER" id="PTHR45641">
    <property type="entry name" value="TETRATRICOPEPTIDE REPEAT PROTEIN (AFU_ORTHOLOGUE AFUA_6G03870)"/>
    <property type="match status" value="1"/>
</dbReference>
<dbReference type="PROSITE" id="PS50005">
    <property type="entry name" value="TPR"/>
    <property type="match status" value="1"/>
</dbReference>
<evidence type="ECO:0000256" key="4">
    <source>
        <dbReference type="SAM" id="Coils"/>
    </source>
</evidence>
<keyword evidence="2 3" id="KW-0802">TPR repeat</keyword>
<dbReference type="AlphaFoldDB" id="A0A6G6Y3U7"/>
<protein>
    <submittedName>
        <fullName evidence="6">CHAT domain-containing protein</fullName>
    </submittedName>
</protein>
<dbReference type="SUPFAM" id="SSF48452">
    <property type="entry name" value="TPR-like"/>
    <property type="match status" value="3"/>
</dbReference>
<dbReference type="PANTHER" id="PTHR45641:SF19">
    <property type="entry name" value="NEPHROCYSTIN-3"/>
    <property type="match status" value="1"/>
</dbReference>
<name>A0A6G6Y3U7_9SPHN</name>
<dbReference type="Pfam" id="PF12770">
    <property type="entry name" value="CHAT"/>
    <property type="match status" value="1"/>
</dbReference>
<feature type="repeat" description="TPR" evidence="3">
    <location>
        <begin position="90"/>
        <end position="123"/>
    </location>
</feature>
<keyword evidence="7" id="KW-1185">Reference proteome</keyword>
<organism evidence="6 7">
    <name type="scientific">Stakelama tenebrarum</name>
    <dbReference type="NCBI Taxonomy" id="2711215"/>
    <lineage>
        <taxon>Bacteria</taxon>
        <taxon>Pseudomonadati</taxon>
        <taxon>Pseudomonadota</taxon>
        <taxon>Alphaproteobacteria</taxon>
        <taxon>Sphingomonadales</taxon>
        <taxon>Sphingomonadaceae</taxon>
        <taxon>Stakelama</taxon>
    </lineage>
</organism>
<dbReference type="Proteomes" id="UP000501568">
    <property type="component" value="Chromosome"/>
</dbReference>
<evidence type="ECO:0000313" key="7">
    <source>
        <dbReference type="Proteomes" id="UP000501568"/>
    </source>
</evidence>
<evidence type="ECO:0000313" key="6">
    <source>
        <dbReference type="EMBL" id="QIG79602.1"/>
    </source>
</evidence>
<sequence length="895" mass="95058">MPGGVGDRLIYRGAAYYHLKKDEAALVDLQRAHATLASAGLQDSELMISVLDMIGSTYTDMGDLDRGLSMKRELLDRIAARQGPESSLYADALYTIGFIEYQKGDVEAALRDIRTAVRIKRDATAGTADPDVAMYWISEASLLNILGRVPEALESSRAVALWSEANLGSDHLLTASTLHNFGALLGVAGRHGEAIPILRRALAARERLLGGDNPQTALTLNSLAYSLERTGKVREAEQLYLASSAIFEANPDSSAPQTAGAVLLNASSIAAGSGRWEEATERAERARTLVATRAGTENLSYARVSIVLAELALQRGDASAALAFLEPALETLHRISEPYQTFRVRAEVLHGLAMLQAGQAAEGLDAARPAYIAIRERMRSDLVADETRLRTEEAYSQTLTLFAQLALEAGDPGLGLEALQLARLGDLERSGRMLAARAAAAGSAGTHLRELQDLVRQEQQLRAALSTAVAQSDSAAIREAEAALAQTDRAIRSARGEVATAFPGYAAAQRPELVRLEGLRERIPANGAILIAQPGLMGILTVAVTREGIAWHLTPRKRNEFQAAVTAIRTSVEDRTQPFALADAHLLYSAIFGADIAPLLAGKERLDILAGGYLSVIPFSLLVERAPQPGETLADAAWLVRRFAISTPLNIDRAEPRSARSVRPVRFAGFGDPALAPAGSGEAQLAVLVRGGGVSVQDIRDLPSLPGAGEELAAMARTFDNPGNLLLTGSQATETAIRAIDFSRYSVLAFATHGLVGGQLGGLDEPALVMTPPDTAVQDDDGLLTASEIARLRLDADWVILSACNTAAGSDAGTPTYSGLAQAFVFAGARSLLLSHWRVRDDAAARLSVATVRGAAQGLGKAEALRRAQLELMADPDIPDAAHPAIWAPFILIES</sequence>
<dbReference type="RefSeq" id="WP_165326602.1">
    <property type="nucleotide sequence ID" value="NZ_CP049109.1"/>
</dbReference>
<evidence type="ECO:0000259" key="5">
    <source>
        <dbReference type="Pfam" id="PF12770"/>
    </source>
</evidence>
<dbReference type="InterPro" id="IPR019734">
    <property type="entry name" value="TPR_rpt"/>
</dbReference>
<feature type="coiled-coil region" evidence="4">
    <location>
        <begin position="448"/>
        <end position="497"/>
    </location>
</feature>
<evidence type="ECO:0000256" key="3">
    <source>
        <dbReference type="PROSITE-ProRule" id="PRU00339"/>
    </source>
</evidence>